<comment type="caution">
    <text evidence="1">The sequence shown here is derived from an EMBL/GenBank/DDBJ whole genome shotgun (WGS) entry which is preliminary data.</text>
</comment>
<organism evidence="1 2">
    <name type="scientific">Canavalia gladiata</name>
    <name type="common">Sword bean</name>
    <name type="synonym">Dolichos gladiatus</name>
    <dbReference type="NCBI Taxonomy" id="3824"/>
    <lineage>
        <taxon>Eukaryota</taxon>
        <taxon>Viridiplantae</taxon>
        <taxon>Streptophyta</taxon>
        <taxon>Embryophyta</taxon>
        <taxon>Tracheophyta</taxon>
        <taxon>Spermatophyta</taxon>
        <taxon>Magnoliopsida</taxon>
        <taxon>eudicotyledons</taxon>
        <taxon>Gunneridae</taxon>
        <taxon>Pentapetalae</taxon>
        <taxon>rosids</taxon>
        <taxon>fabids</taxon>
        <taxon>Fabales</taxon>
        <taxon>Fabaceae</taxon>
        <taxon>Papilionoideae</taxon>
        <taxon>50 kb inversion clade</taxon>
        <taxon>NPAAA clade</taxon>
        <taxon>indigoferoid/millettioid clade</taxon>
        <taxon>Phaseoleae</taxon>
        <taxon>Canavalia</taxon>
    </lineage>
</organism>
<evidence type="ECO:0000313" key="1">
    <source>
        <dbReference type="EMBL" id="KAK7340636.1"/>
    </source>
</evidence>
<name>A0AAN9LRA5_CANGL</name>
<dbReference type="EMBL" id="JAYMYQ010000004">
    <property type="protein sequence ID" value="KAK7340636.1"/>
    <property type="molecule type" value="Genomic_DNA"/>
</dbReference>
<dbReference type="AlphaFoldDB" id="A0AAN9LRA5"/>
<reference evidence="1 2" key="1">
    <citation type="submission" date="2024-01" db="EMBL/GenBank/DDBJ databases">
        <title>The genomes of 5 underutilized Papilionoideae crops provide insights into root nodulation and disease resistanc.</title>
        <authorList>
            <person name="Jiang F."/>
        </authorList>
    </citation>
    <scope>NUCLEOTIDE SEQUENCE [LARGE SCALE GENOMIC DNA]</scope>
    <source>
        <strain evidence="1">LVBAO_FW01</strain>
        <tissue evidence="1">Leaves</tissue>
    </source>
</reference>
<proteinExistence type="predicted"/>
<dbReference type="Proteomes" id="UP001367508">
    <property type="component" value="Unassembled WGS sequence"/>
</dbReference>
<evidence type="ECO:0000313" key="2">
    <source>
        <dbReference type="Proteomes" id="UP001367508"/>
    </source>
</evidence>
<keyword evidence="2" id="KW-1185">Reference proteome</keyword>
<gene>
    <name evidence="1" type="ORF">VNO77_21345</name>
</gene>
<accession>A0AAN9LRA5</accession>
<sequence length="167" mass="19282">MPTRLFVLEVRESEVRFSPFTILKPVVARKLRVRLVIEIAATPIFYSFIYHNHIFIYFCLDLSVFKAPKSWLFFLLRFLHFYHTTQHNCVCVQKSQSTPYGAFGAFGAFGASAVLPDLEQDSIKLFVYFFFTHSSLGCSCYPGSKGGFVQLNQHMKISLATLVHFWF</sequence>
<protein>
    <submittedName>
        <fullName evidence="1">Uncharacterized protein</fullName>
    </submittedName>
</protein>